<proteinExistence type="predicted"/>
<evidence type="ECO:0000313" key="2">
    <source>
        <dbReference type="Proteomes" id="UP000823749"/>
    </source>
</evidence>
<name>A0AAV6LF84_9ERIC</name>
<gene>
    <name evidence="1" type="ORF">RHGRI_005964</name>
</gene>
<protein>
    <submittedName>
        <fullName evidence="1">Uncharacterized protein</fullName>
    </submittedName>
</protein>
<evidence type="ECO:0000313" key="1">
    <source>
        <dbReference type="EMBL" id="KAG5563386.1"/>
    </source>
</evidence>
<comment type="caution">
    <text evidence="1">The sequence shown here is derived from an EMBL/GenBank/DDBJ whole genome shotgun (WGS) entry which is preliminary data.</text>
</comment>
<dbReference type="EMBL" id="JACTNZ010000002">
    <property type="protein sequence ID" value="KAG5563386.1"/>
    <property type="molecule type" value="Genomic_DNA"/>
</dbReference>
<organism evidence="1 2">
    <name type="scientific">Rhododendron griersonianum</name>
    <dbReference type="NCBI Taxonomy" id="479676"/>
    <lineage>
        <taxon>Eukaryota</taxon>
        <taxon>Viridiplantae</taxon>
        <taxon>Streptophyta</taxon>
        <taxon>Embryophyta</taxon>
        <taxon>Tracheophyta</taxon>
        <taxon>Spermatophyta</taxon>
        <taxon>Magnoliopsida</taxon>
        <taxon>eudicotyledons</taxon>
        <taxon>Gunneridae</taxon>
        <taxon>Pentapetalae</taxon>
        <taxon>asterids</taxon>
        <taxon>Ericales</taxon>
        <taxon>Ericaceae</taxon>
        <taxon>Ericoideae</taxon>
        <taxon>Rhodoreae</taxon>
        <taxon>Rhododendron</taxon>
    </lineage>
</organism>
<dbReference type="AlphaFoldDB" id="A0AAV6LF84"/>
<accession>A0AAV6LF84</accession>
<reference evidence="1" key="1">
    <citation type="submission" date="2020-08" db="EMBL/GenBank/DDBJ databases">
        <title>Plant Genome Project.</title>
        <authorList>
            <person name="Zhang R.-G."/>
        </authorList>
    </citation>
    <scope>NUCLEOTIDE SEQUENCE</scope>
    <source>
        <strain evidence="1">WSP0</strain>
        <tissue evidence="1">Leaf</tissue>
    </source>
</reference>
<sequence>MAADGSKKTCSDTISASDSLVKLLHDRSEYLYISSSISPSAQKIGILVVGIEKDIGLLVFVFAVSYFSKYLYLPVLVRLLLALFISFPGNDKKADCHLVE</sequence>
<dbReference type="Proteomes" id="UP000823749">
    <property type="component" value="Chromosome 2"/>
</dbReference>
<keyword evidence="2" id="KW-1185">Reference proteome</keyword>